<evidence type="ECO:0000256" key="1">
    <source>
        <dbReference type="ARBA" id="ARBA00001936"/>
    </source>
</evidence>
<evidence type="ECO:0000256" key="3">
    <source>
        <dbReference type="ARBA" id="ARBA00022723"/>
    </source>
</evidence>
<keyword evidence="4" id="KW-0378">Hydrolase</keyword>
<comment type="cofactor">
    <cofactor evidence="1">
        <name>Mn(2+)</name>
        <dbReference type="ChEBI" id="CHEBI:29035"/>
    </cofactor>
</comment>
<keyword evidence="5" id="KW-0904">Protein phosphatase</keyword>
<name>A0A078MBD4_9BACL</name>
<dbReference type="InterPro" id="IPR036457">
    <property type="entry name" value="PPM-type-like_dom_sf"/>
</dbReference>
<dbReference type="Gene3D" id="3.60.40.10">
    <property type="entry name" value="PPM-type phosphatase domain"/>
    <property type="match status" value="1"/>
</dbReference>
<comment type="catalytic activity">
    <reaction evidence="8">
        <text>O-phospho-L-threonyl-[protein] + H2O = L-threonyl-[protein] + phosphate</text>
        <dbReference type="Rhea" id="RHEA:47004"/>
        <dbReference type="Rhea" id="RHEA-COMP:11060"/>
        <dbReference type="Rhea" id="RHEA-COMP:11605"/>
        <dbReference type="ChEBI" id="CHEBI:15377"/>
        <dbReference type="ChEBI" id="CHEBI:30013"/>
        <dbReference type="ChEBI" id="CHEBI:43474"/>
        <dbReference type="ChEBI" id="CHEBI:61977"/>
        <dbReference type="EC" id="3.1.3.16"/>
    </reaction>
</comment>
<dbReference type="GO" id="GO:0004722">
    <property type="term" value="F:protein serine/threonine phosphatase activity"/>
    <property type="evidence" value="ECO:0007669"/>
    <property type="project" value="UniProtKB-EC"/>
</dbReference>
<dbReference type="SUPFAM" id="SSF81606">
    <property type="entry name" value="PP2C-like"/>
    <property type="match status" value="1"/>
</dbReference>
<evidence type="ECO:0000313" key="10">
    <source>
        <dbReference type="EMBL" id="CEA02727.1"/>
    </source>
</evidence>
<gene>
    <name evidence="10" type="primary">stp</name>
    <name evidence="10" type="ORF">BN1050_01358</name>
</gene>
<dbReference type="PATRIC" id="fig|1461583.4.peg.1314"/>
<comment type="catalytic activity">
    <reaction evidence="7">
        <text>O-phospho-L-seryl-[protein] + H2O = L-seryl-[protein] + phosphate</text>
        <dbReference type="Rhea" id="RHEA:20629"/>
        <dbReference type="Rhea" id="RHEA-COMP:9863"/>
        <dbReference type="Rhea" id="RHEA-COMP:11604"/>
        <dbReference type="ChEBI" id="CHEBI:15377"/>
        <dbReference type="ChEBI" id="CHEBI:29999"/>
        <dbReference type="ChEBI" id="CHEBI:43474"/>
        <dbReference type="ChEBI" id="CHEBI:83421"/>
        <dbReference type="EC" id="3.1.3.16"/>
    </reaction>
</comment>
<dbReference type="SMART" id="SM00331">
    <property type="entry name" value="PP2C_SIG"/>
    <property type="match status" value="1"/>
</dbReference>
<dbReference type="PROSITE" id="PS51746">
    <property type="entry name" value="PPM_2"/>
    <property type="match status" value="1"/>
</dbReference>
<dbReference type="PANTHER" id="PTHR47992">
    <property type="entry name" value="PROTEIN PHOSPHATASE"/>
    <property type="match status" value="1"/>
</dbReference>
<accession>A0A078MBD4</accession>
<evidence type="ECO:0000256" key="4">
    <source>
        <dbReference type="ARBA" id="ARBA00022801"/>
    </source>
</evidence>
<evidence type="ECO:0000256" key="5">
    <source>
        <dbReference type="ARBA" id="ARBA00022912"/>
    </source>
</evidence>
<dbReference type="InterPro" id="IPR001932">
    <property type="entry name" value="PPM-type_phosphatase-like_dom"/>
</dbReference>
<keyword evidence="6" id="KW-0464">Manganese</keyword>
<evidence type="ECO:0000256" key="2">
    <source>
        <dbReference type="ARBA" id="ARBA00013081"/>
    </source>
</evidence>
<dbReference type="EC" id="3.1.3.16" evidence="2"/>
<dbReference type="NCBIfam" id="NF033484">
    <property type="entry name" value="Stp1_PP2C_phos"/>
    <property type="match status" value="1"/>
</dbReference>
<dbReference type="CDD" id="cd00143">
    <property type="entry name" value="PP2Cc"/>
    <property type="match status" value="1"/>
</dbReference>
<evidence type="ECO:0000256" key="6">
    <source>
        <dbReference type="ARBA" id="ARBA00023211"/>
    </source>
</evidence>
<dbReference type="Pfam" id="PF13672">
    <property type="entry name" value="PP2C_2"/>
    <property type="match status" value="1"/>
</dbReference>
<reference evidence="10" key="1">
    <citation type="submission" date="2014-07" db="EMBL/GenBank/DDBJ databases">
        <authorList>
            <person name="Urmite Genomes Urmite Genomes"/>
        </authorList>
    </citation>
    <scope>NUCLEOTIDE SEQUENCE</scope>
    <source>
        <strain evidence="10">13S34_air</strain>
    </source>
</reference>
<evidence type="ECO:0000259" key="9">
    <source>
        <dbReference type="PROSITE" id="PS51746"/>
    </source>
</evidence>
<dbReference type="EMBL" id="LN483074">
    <property type="protein sequence ID" value="CEA02727.1"/>
    <property type="molecule type" value="Genomic_DNA"/>
</dbReference>
<dbReference type="InterPro" id="IPR015655">
    <property type="entry name" value="PP2C"/>
</dbReference>
<organism evidence="10">
    <name type="scientific">Metalysinibacillus saudimassiliensis</name>
    <dbReference type="NCBI Taxonomy" id="1461583"/>
    <lineage>
        <taxon>Bacteria</taxon>
        <taxon>Bacillati</taxon>
        <taxon>Bacillota</taxon>
        <taxon>Bacilli</taxon>
        <taxon>Bacillales</taxon>
        <taxon>Caryophanaceae</taxon>
        <taxon>Metalysinibacillus</taxon>
    </lineage>
</organism>
<dbReference type="HOGENOM" id="CLU_034545_4_1_9"/>
<evidence type="ECO:0000256" key="8">
    <source>
        <dbReference type="ARBA" id="ARBA00048336"/>
    </source>
</evidence>
<protein>
    <recommendedName>
        <fullName evidence="2">protein-serine/threonine phosphatase</fullName>
        <ecNumber evidence="2">3.1.3.16</ecNumber>
    </recommendedName>
</protein>
<proteinExistence type="predicted"/>
<dbReference type="FunFam" id="3.60.40.10:FF:000002">
    <property type="entry name" value="Serine/threonine phosphatase stp"/>
    <property type="match status" value="1"/>
</dbReference>
<feature type="domain" description="PPM-type phosphatase" evidence="9">
    <location>
        <begin position="2"/>
        <end position="244"/>
    </location>
</feature>
<dbReference type="GO" id="GO:0046872">
    <property type="term" value="F:metal ion binding"/>
    <property type="evidence" value="ECO:0007669"/>
    <property type="project" value="UniProtKB-KW"/>
</dbReference>
<dbReference type="SMART" id="SM00332">
    <property type="entry name" value="PP2Cc"/>
    <property type="match status" value="1"/>
</dbReference>
<keyword evidence="3" id="KW-0479">Metal-binding</keyword>
<sequence>MKYTVESDIGRKRSINEDRAAFVTREDGLQMALVADGMGGHNAGDVASQMAAEEARELFLQAKPKNFATSDKKKEWLLETVKKLNKTLYRYASSNPDCSGMGTTLILALIDDLHCLIAHVGDSRVYHFYDNKVKQITKDHSYVNALVESGEISVEEAKNHPKKNVILKALGTDIRVEPDIYEITLTKRSYVLVCSDGLSNKVTMRAMGAVIFAAISLEDKGKQLVQLANESGGEDNISLVLLMKEGEG</sequence>
<dbReference type="AlphaFoldDB" id="A0A078MBD4"/>
<evidence type="ECO:0000256" key="7">
    <source>
        <dbReference type="ARBA" id="ARBA00047761"/>
    </source>
</evidence>